<dbReference type="InterPro" id="IPR036691">
    <property type="entry name" value="Endo/exonu/phosph_ase_sf"/>
</dbReference>
<dbReference type="EMBL" id="RBCJ01000003">
    <property type="protein sequence ID" value="RKN79814.1"/>
    <property type="molecule type" value="Genomic_DNA"/>
</dbReference>
<keyword evidence="3" id="KW-1185">Reference proteome</keyword>
<dbReference type="GO" id="GO:0004519">
    <property type="term" value="F:endonuclease activity"/>
    <property type="evidence" value="ECO:0007669"/>
    <property type="project" value="InterPro"/>
</dbReference>
<dbReference type="PANTHER" id="PTHR14859">
    <property type="entry name" value="CALCOFLUOR WHITE HYPERSENSITIVE PROTEIN PRECURSOR"/>
    <property type="match status" value="1"/>
</dbReference>
<evidence type="ECO:0000313" key="2">
    <source>
        <dbReference type="EMBL" id="RKN79814.1"/>
    </source>
</evidence>
<organism evidence="2 3">
    <name type="scientific">Ulvibacterium marinum</name>
    <dbReference type="NCBI Taxonomy" id="2419782"/>
    <lineage>
        <taxon>Bacteria</taxon>
        <taxon>Pseudomonadati</taxon>
        <taxon>Bacteroidota</taxon>
        <taxon>Flavobacteriia</taxon>
        <taxon>Flavobacteriales</taxon>
        <taxon>Flavobacteriaceae</taxon>
        <taxon>Ulvibacterium</taxon>
    </lineage>
</organism>
<dbReference type="SUPFAM" id="SSF56219">
    <property type="entry name" value="DNase I-like"/>
    <property type="match status" value="1"/>
</dbReference>
<dbReference type="InterPro" id="IPR020847">
    <property type="entry name" value="AP_endonuclease_F1_BS"/>
</dbReference>
<sequence length="310" mass="34901">MIRLGVQTFINYIWKKEVTFKVPMFLDKMNAKKIIVPLLLIFLCRTDGILAQEAPLTIKVLSYNIHYGVGMDGKKDLKRIAGVINTINPDIVGLQEVKDSTMMAALGQLTNMHNVFGASTEKEMPNLYRLLDIPVPDSQLHYGDGILSKYPFDYVGNVSIPSASSSRYEAMCINVDLSKKSSEKIMVRFITTHFDYLNTIGSQMARNAAVEVIEAAFITKDSYKAYIMTGDLNATPESEVLNVLEHKGWQKGDFDEELPTVPSNAPRKQIDYVLVRPKERWKVIDVRVIDEPMASDHLPILMTLELIPGD</sequence>
<gene>
    <name evidence="2" type="ORF">D7Z94_16185</name>
</gene>
<accession>A0A3B0C6E7</accession>
<dbReference type="GO" id="GO:0006506">
    <property type="term" value="P:GPI anchor biosynthetic process"/>
    <property type="evidence" value="ECO:0007669"/>
    <property type="project" value="TreeGrafter"/>
</dbReference>
<feature type="domain" description="Endonuclease/exonuclease/phosphatase" evidence="1">
    <location>
        <begin position="61"/>
        <end position="297"/>
    </location>
</feature>
<dbReference type="Pfam" id="PF03372">
    <property type="entry name" value="Exo_endo_phos"/>
    <property type="match status" value="1"/>
</dbReference>
<dbReference type="AlphaFoldDB" id="A0A3B0C6E7"/>
<evidence type="ECO:0000313" key="3">
    <source>
        <dbReference type="Proteomes" id="UP000276603"/>
    </source>
</evidence>
<name>A0A3B0C6E7_9FLAO</name>
<dbReference type="GO" id="GO:0003677">
    <property type="term" value="F:DNA binding"/>
    <property type="evidence" value="ECO:0007669"/>
    <property type="project" value="InterPro"/>
</dbReference>
<reference evidence="2 3" key="1">
    <citation type="submission" date="2018-10" db="EMBL/GenBank/DDBJ databases">
        <title>Ulvibacterium marinum gen. nov., sp. nov., a novel marine bacterium of the family Flavobacteriaceae, isolated from a culture of the green alga Ulva prolifera.</title>
        <authorList>
            <person name="Zhang Z."/>
        </authorList>
    </citation>
    <scope>NUCLEOTIDE SEQUENCE [LARGE SCALE GENOMIC DNA]</scope>
    <source>
        <strain evidence="2 3">CCMM003</strain>
    </source>
</reference>
<evidence type="ECO:0000259" key="1">
    <source>
        <dbReference type="Pfam" id="PF03372"/>
    </source>
</evidence>
<dbReference type="OrthoDB" id="5447300at2"/>
<dbReference type="RefSeq" id="WP_120712622.1">
    <property type="nucleotide sequence ID" value="NZ_RBCJ01000003.1"/>
</dbReference>
<dbReference type="PROSITE" id="PS00726">
    <property type="entry name" value="AP_NUCLEASE_F1_1"/>
    <property type="match status" value="1"/>
</dbReference>
<dbReference type="GO" id="GO:0016020">
    <property type="term" value="C:membrane"/>
    <property type="evidence" value="ECO:0007669"/>
    <property type="project" value="GOC"/>
</dbReference>
<comment type="caution">
    <text evidence="2">The sequence shown here is derived from an EMBL/GenBank/DDBJ whole genome shotgun (WGS) entry which is preliminary data.</text>
</comment>
<dbReference type="Gene3D" id="3.60.10.10">
    <property type="entry name" value="Endonuclease/exonuclease/phosphatase"/>
    <property type="match status" value="1"/>
</dbReference>
<dbReference type="InterPro" id="IPR051916">
    <property type="entry name" value="GPI-anchor_lipid_remodeler"/>
</dbReference>
<dbReference type="GO" id="GO:0006281">
    <property type="term" value="P:DNA repair"/>
    <property type="evidence" value="ECO:0007669"/>
    <property type="project" value="InterPro"/>
</dbReference>
<protein>
    <recommendedName>
        <fullName evidence="1">Endonuclease/exonuclease/phosphatase domain-containing protein</fullName>
    </recommendedName>
</protein>
<dbReference type="PANTHER" id="PTHR14859:SF15">
    <property type="entry name" value="ENDONUCLEASE_EXONUCLEASE_PHOSPHATASE DOMAIN-CONTAINING PROTEIN"/>
    <property type="match status" value="1"/>
</dbReference>
<dbReference type="Proteomes" id="UP000276603">
    <property type="component" value="Unassembled WGS sequence"/>
</dbReference>
<proteinExistence type="predicted"/>
<dbReference type="InterPro" id="IPR005135">
    <property type="entry name" value="Endo/exonuclease/phosphatase"/>
</dbReference>